<accession>A2DTP1</accession>
<dbReference type="RefSeq" id="XP_001328411.1">
    <property type="nucleotide sequence ID" value="XM_001328376.1"/>
</dbReference>
<keyword evidence="3" id="KW-1185">Reference proteome</keyword>
<dbReference type="VEuPathDB" id="TrichDB:TVAGG3_1037720"/>
<dbReference type="EMBL" id="DS113245">
    <property type="protein sequence ID" value="EAY16188.1"/>
    <property type="molecule type" value="Genomic_DNA"/>
</dbReference>
<dbReference type="KEGG" id="tva:4774196"/>
<dbReference type="PANTHER" id="PTHR19051:SF32">
    <property type="entry name" value="KERATIN-ASSOCIATED PROTEIN 13-3"/>
    <property type="match status" value="1"/>
</dbReference>
<dbReference type="VEuPathDB" id="TrichDB:TVAG_340820"/>
<sequence length="760" mass="88470">MIKQQQPQTITYAIYAYNSKTAEQTQMLKYGDLEIVLKNDHFEFVCKGGAVISNIKEILFMNSKIKGITDDITSIPPEEQRYYALNAFPKVLKIGRFNLNEEFIKGFLNDIMKKADKECVAAALVKKADKEYVDEKDNEIKERVEWYNERTSKILKAKADTGWVSGCLDLKADKTYVNDELMKKADKEKVISFINTELAKKADISFVNEEIKQSEVYFTPSFLNFMKSSDKTFEDIEWICFDGVTMYLFYTGGALYYFKTNDFKNYESFTPSVLNPDTREPIINPRIFYVEYNNGKFMGMITVGNDFCPCYSFDCIQWFKCNLNQDVKFKYPNNPIRCVNNKWVLIYEVNQIFISEDGINYYMFSMMSSDLKIDYTSKWYYINNMYFILQNDKIYRSSSISQGQFEQIFQADGDIEALCYASNVCVLVSGSMVYSYPVSYNRHIYLSQDFSQDPEKTPRWKLVYSFTPKFTQNYRFTNLFYIDGYFIAFGCGDLVNISSDGKNWSEITKFQDVKKAIFKNNMLILMTIPILTSYTISILYNKFNIHNGLKKKADKEYVNTELKKKADKEYVNTELKEKADKEYVNTELKKKADKEYVNTELKEKADKEWVNTKLNTMLEMIYPIGSIYTSMNSTNPASVLGFGTWQQITDRFLYCANSSKQTGGSKTITGENLPAHSHYVNLNTTEAGWHKHRYWDWSGMIKGKGYDVKDEVKFAINCYWSDTQGSGNHTHNVSGYTQTTGQSKDYMPPYMTVFAWYRVQ</sequence>
<gene>
    <name evidence="2" type="ORF">TVAG_340820</name>
</gene>
<dbReference type="AlphaFoldDB" id="A2DTP1"/>
<evidence type="ECO:0000259" key="1">
    <source>
        <dbReference type="Pfam" id="PF21939"/>
    </source>
</evidence>
<evidence type="ECO:0000313" key="3">
    <source>
        <dbReference type="Proteomes" id="UP000001542"/>
    </source>
</evidence>
<dbReference type="OrthoDB" id="10670529at2759"/>
<proteinExistence type="predicted"/>
<dbReference type="Proteomes" id="UP000001542">
    <property type="component" value="Unassembled WGS sequence"/>
</dbReference>
<dbReference type="InterPro" id="IPR053827">
    <property type="entry name" value="Gp10_C"/>
</dbReference>
<dbReference type="InParanoid" id="A2DTP1"/>
<dbReference type="PANTHER" id="PTHR19051">
    <property type="entry name" value="KERATIN-ASSOCIATED PROTEIN"/>
    <property type="match status" value="1"/>
</dbReference>
<reference evidence="2" key="2">
    <citation type="journal article" date="2007" name="Science">
        <title>Draft genome sequence of the sexually transmitted pathogen Trichomonas vaginalis.</title>
        <authorList>
            <person name="Carlton J.M."/>
            <person name="Hirt R.P."/>
            <person name="Silva J.C."/>
            <person name="Delcher A.L."/>
            <person name="Schatz M."/>
            <person name="Zhao Q."/>
            <person name="Wortman J.R."/>
            <person name="Bidwell S.L."/>
            <person name="Alsmark U.C.M."/>
            <person name="Besteiro S."/>
            <person name="Sicheritz-Ponten T."/>
            <person name="Noel C.J."/>
            <person name="Dacks J.B."/>
            <person name="Foster P.G."/>
            <person name="Simillion C."/>
            <person name="Van de Peer Y."/>
            <person name="Miranda-Saavedra D."/>
            <person name="Barton G.J."/>
            <person name="Westrop G.D."/>
            <person name="Mueller S."/>
            <person name="Dessi D."/>
            <person name="Fiori P.L."/>
            <person name="Ren Q."/>
            <person name="Paulsen I."/>
            <person name="Zhang H."/>
            <person name="Bastida-Corcuera F.D."/>
            <person name="Simoes-Barbosa A."/>
            <person name="Brown M.T."/>
            <person name="Hayes R.D."/>
            <person name="Mukherjee M."/>
            <person name="Okumura C.Y."/>
            <person name="Schneider R."/>
            <person name="Smith A.J."/>
            <person name="Vanacova S."/>
            <person name="Villalvazo M."/>
            <person name="Haas B.J."/>
            <person name="Pertea M."/>
            <person name="Feldblyum T.V."/>
            <person name="Utterback T.R."/>
            <person name="Shu C.L."/>
            <person name="Osoegawa K."/>
            <person name="de Jong P.J."/>
            <person name="Hrdy I."/>
            <person name="Horvathova L."/>
            <person name="Zubacova Z."/>
            <person name="Dolezal P."/>
            <person name="Malik S.B."/>
            <person name="Logsdon J.M. Jr."/>
            <person name="Henze K."/>
            <person name="Gupta A."/>
            <person name="Wang C.C."/>
            <person name="Dunne R.L."/>
            <person name="Upcroft J.A."/>
            <person name="Upcroft P."/>
            <person name="White O."/>
            <person name="Salzberg S.L."/>
            <person name="Tang P."/>
            <person name="Chiu C.-H."/>
            <person name="Lee Y.-S."/>
            <person name="Embley T.M."/>
            <person name="Coombs G.H."/>
            <person name="Mottram J.C."/>
            <person name="Tachezy J."/>
            <person name="Fraser-Liggett C.M."/>
            <person name="Johnson P.J."/>
        </authorList>
    </citation>
    <scope>NUCLEOTIDE SEQUENCE [LARGE SCALE GENOMIC DNA]</scope>
    <source>
        <strain evidence="2">G3</strain>
    </source>
</reference>
<reference evidence="2" key="1">
    <citation type="submission" date="2006-10" db="EMBL/GenBank/DDBJ databases">
        <authorList>
            <person name="Amadeo P."/>
            <person name="Zhao Q."/>
            <person name="Wortman J."/>
            <person name="Fraser-Liggett C."/>
            <person name="Carlton J."/>
        </authorList>
    </citation>
    <scope>NUCLEOTIDE SEQUENCE</scope>
    <source>
        <strain evidence="2">G3</strain>
    </source>
</reference>
<feature type="domain" description="Baseplate structural protein Gp10 C-terminal" evidence="1">
    <location>
        <begin position="617"/>
        <end position="759"/>
    </location>
</feature>
<protein>
    <recommendedName>
        <fullName evidence="1">Baseplate structural protein Gp10 C-terminal domain-containing protein</fullName>
    </recommendedName>
</protein>
<evidence type="ECO:0000313" key="2">
    <source>
        <dbReference type="EMBL" id="EAY16188.1"/>
    </source>
</evidence>
<dbReference type="Pfam" id="PF21939">
    <property type="entry name" value="Gp10_C"/>
    <property type="match status" value="1"/>
</dbReference>
<dbReference type="eggNOG" id="ENOG502S12E">
    <property type="taxonomic scope" value="Eukaryota"/>
</dbReference>
<organism evidence="2 3">
    <name type="scientific">Trichomonas vaginalis (strain ATCC PRA-98 / G3)</name>
    <dbReference type="NCBI Taxonomy" id="412133"/>
    <lineage>
        <taxon>Eukaryota</taxon>
        <taxon>Metamonada</taxon>
        <taxon>Parabasalia</taxon>
        <taxon>Trichomonadida</taxon>
        <taxon>Trichomonadidae</taxon>
        <taxon>Trichomonas</taxon>
    </lineage>
</organism>
<name>A2DTP1_TRIV3</name>